<feature type="region of interest" description="Disordered" evidence="1">
    <location>
        <begin position="1"/>
        <end position="67"/>
    </location>
</feature>
<evidence type="ECO:0000313" key="3">
    <source>
        <dbReference type="Proteomes" id="UP000588098"/>
    </source>
</evidence>
<dbReference type="InterPro" id="IPR029058">
    <property type="entry name" value="AB_hydrolase_fold"/>
</dbReference>
<organism evidence="2 3">
    <name type="scientific">Streptomyces zagrosensis</name>
    <dbReference type="NCBI Taxonomy" id="1042984"/>
    <lineage>
        <taxon>Bacteria</taxon>
        <taxon>Bacillati</taxon>
        <taxon>Actinomycetota</taxon>
        <taxon>Actinomycetes</taxon>
        <taxon>Kitasatosporales</taxon>
        <taxon>Streptomycetaceae</taxon>
        <taxon>Streptomyces</taxon>
    </lineage>
</organism>
<sequence>MTQIPAASTASVVRPGSPTDAASVSRSDAASGSHSGSGSGAGSGLPWPAPVGPLSTQVTGSGPGLLLAHGASGSIEGNFVPLIPALAAGHTVVAPDYPGSGATPRATGPLMLDGLATRWSRRRSRPAWRPSL</sequence>
<comment type="caution">
    <text evidence="2">The sequence shown here is derived from an EMBL/GenBank/DDBJ whole genome shotgun (WGS) entry which is preliminary data.</text>
</comment>
<dbReference type="AlphaFoldDB" id="A0A7W9UXX8"/>
<dbReference type="SUPFAM" id="SSF53474">
    <property type="entry name" value="alpha/beta-Hydrolases"/>
    <property type="match status" value="1"/>
</dbReference>
<dbReference type="Gene3D" id="3.40.50.1820">
    <property type="entry name" value="alpha/beta hydrolase"/>
    <property type="match status" value="1"/>
</dbReference>
<protein>
    <submittedName>
        <fullName evidence="2">Pimeloyl-ACP methyl ester carboxylesterase</fullName>
    </submittedName>
</protein>
<dbReference type="EMBL" id="JACHJL010000003">
    <property type="protein sequence ID" value="MBB5934801.1"/>
    <property type="molecule type" value="Genomic_DNA"/>
</dbReference>
<gene>
    <name evidence="2" type="ORF">FHS42_001848</name>
</gene>
<accession>A0A7W9UXX8</accession>
<evidence type="ECO:0000256" key="1">
    <source>
        <dbReference type="SAM" id="MobiDB-lite"/>
    </source>
</evidence>
<proteinExistence type="predicted"/>
<feature type="compositionally biased region" description="Polar residues" evidence="1">
    <location>
        <begin position="1"/>
        <end position="11"/>
    </location>
</feature>
<name>A0A7W9UXX8_9ACTN</name>
<evidence type="ECO:0000313" key="2">
    <source>
        <dbReference type="EMBL" id="MBB5934801.1"/>
    </source>
</evidence>
<keyword evidence="3" id="KW-1185">Reference proteome</keyword>
<feature type="compositionally biased region" description="Low complexity" evidence="1">
    <location>
        <begin position="21"/>
        <end position="34"/>
    </location>
</feature>
<reference evidence="2 3" key="1">
    <citation type="submission" date="2020-08" db="EMBL/GenBank/DDBJ databases">
        <title>Genomic Encyclopedia of Type Strains, Phase III (KMG-III): the genomes of soil and plant-associated and newly described type strains.</title>
        <authorList>
            <person name="Whitman W."/>
        </authorList>
    </citation>
    <scope>NUCLEOTIDE SEQUENCE [LARGE SCALE GENOMIC DNA]</scope>
    <source>
        <strain evidence="2 3">CECT 8305</strain>
    </source>
</reference>
<dbReference type="Proteomes" id="UP000588098">
    <property type="component" value="Unassembled WGS sequence"/>
</dbReference>